<name>A0A5A7MVK1_9PROT</name>
<accession>A0A5A7MVK1</accession>
<evidence type="ECO:0000256" key="10">
    <source>
        <dbReference type="ARBA" id="ARBA00023136"/>
    </source>
</evidence>
<evidence type="ECO:0000256" key="12">
    <source>
        <dbReference type="PROSITE-ProRule" id="PRU01360"/>
    </source>
</evidence>
<dbReference type="InterPro" id="IPR039426">
    <property type="entry name" value="TonB-dep_rcpt-like"/>
</dbReference>
<dbReference type="PANTHER" id="PTHR32552:SF68">
    <property type="entry name" value="FERRICHROME OUTER MEMBRANE TRANSPORTER_PHAGE RECEPTOR"/>
    <property type="match status" value="1"/>
</dbReference>
<evidence type="ECO:0000256" key="7">
    <source>
        <dbReference type="ARBA" id="ARBA00023004"/>
    </source>
</evidence>
<dbReference type="AlphaFoldDB" id="A0A5A7MVK1"/>
<keyword evidence="5 12" id="KW-0812">Transmembrane</keyword>
<evidence type="ECO:0000256" key="3">
    <source>
        <dbReference type="ARBA" id="ARBA00022452"/>
    </source>
</evidence>
<evidence type="ECO:0000313" key="14">
    <source>
        <dbReference type="EMBL" id="GER00023.1"/>
    </source>
</evidence>
<keyword evidence="11 12" id="KW-0998">Cell outer membrane</keyword>
<comment type="similarity">
    <text evidence="12">Belongs to the TonB-dependent receptor family.</text>
</comment>
<keyword evidence="8" id="KW-0406">Ion transport</keyword>
<evidence type="ECO:0000256" key="6">
    <source>
        <dbReference type="ARBA" id="ARBA00022729"/>
    </source>
</evidence>
<keyword evidence="15" id="KW-1185">Reference proteome</keyword>
<evidence type="ECO:0000256" key="11">
    <source>
        <dbReference type="ARBA" id="ARBA00023237"/>
    </source>
</evidence>
<reference evidence="14 15" key="1">
    <citation type="submission" date="2019-09" db="EMBL/GenBank/DDBJ databases">
        <title>NBRP : Genome information of microbial organism related human and environment.</title>
        <authorList>
            <person name="Hattori M."/>
            <person name="Oshima K."/>
            <person name="Inaba H."/>
            <person name="Suda W."/>
            <person name="Sakamoto M."/>
            <person name="Iino T."/>
            <person name="Kitahara M."/>
            <person name="Oshida Y."/>
            <person name="Iida T."/>
            <person name="Kudo T."/>
            <person name="Itoh T."/>
            <person name="Ohkuma M."/>
        </authorList>
    </citation>
    <scope>NUCLEOTIDE SEQUENCE [LARGE SCALE GENOMIC DNA]</scope>
    <source>
        <strain evidence="14 15">Mie-1</strain>
    </source>
</reference>
<evidence type="ECO:0000256" key="8">
    <source>
        <dbReference type="ARBA" id="ARBA00023065"/>
    </source>
</evidence>
<evidence type="ECO:0000256" key="1">
    <source>
        <dbReference type="ARBA" id="ARBA00004571"/>
    </source>
</evidence>
<dbReference type="PROSITE" id="PS52016">
    <property type="entry name" value="TONB_DEPENDENT_REC_3"/>
    <property type="match status" value="1"/>
</dbReference>
<organism evidence="14 15">
    <name type="scientific">Iodidimonas gelatinilytica</name>
    <dbReference type="NCBI Taxonomy" id="1236966"/>
    <lineage>
        <taxon>Bacteria</taxon>
        <taxon>Pseudomonadati</taxon>
        <taxon>Pseudomonadota</taxon>
        <taxon>Alphaproteobacteria</taxon>
        <taxon>Iodidimonadales</taxon>
        <taxon>Iodidimonadaceae</taxon>
        <taxon>Iodidimonas</taxon>
    </lineage>
</organism>
<evidence type="ECO:0000256" key="9">
    <source>
        <dbReference type="ARBA" id="ARBA00023077"/>
    </source>
</evidence>
<evidence type="ECO:0000256" key="5">
    <source>
        <dbReference type="ARBA" id="ARBA00022692"/>
    </source>
</evidence>
<evidence type="ECO:0000313" key="15">
    <source>
        <dbReference type="Proteomes" id="UP000325187"/>
    </source>
</evidence>
<keyword evidence="6" id="KW-0732">Signal</keyword>
<dbReference type="Proteomes" id="UP000325187">
    <property type="component" value="Unassembled WGS sequence"/>
</dbReference>
<evidence type="ECO:0000256" key="2">
    <source>
        <dbReference type="ARBA" id="ARBA00022448"/>
    </source>
</evidence>
<dbReference type="GO" id="GO:0015344">
    <property type="term" value="F:siderophore uptake transmembrane transporter activity"/>
    <property type="evidence" value="ECO:0007669"/>
    <property type="project" value="TreeGrafter"/>
</dbReference>
<dbReference type="EMBL" id="BKCM01000002">
    <property type="protein sequence ID" value="GER00023.1"/>
    <property type="molecule type" value="Genomic_DNA"/>
</dbReference>
<evidence type="ECO:0000259" key="13">
    <source>
        <dbReference type="Pfam" id="PF00593"/>
    </source>
</evidence>
<keyword evidence="3 12" id="KW-1134">Transmembrane beta strand</keyword>
<comment type="subcellular location">
    <subcellularLocation>
        <location evidence="1 12">Cell outer membrane</location>
        <topology evidence="1 12">Multi-pass membrane protein</topology>
    </subcellularLocation>
</comment>
<dbReference type="SUPFAM" id="SSF56935">
    <property type="entry name" value="Porins"/>
    <property type="match status" value="1"/>
</dbReference>
<protein>
    <recommendedName>
        <fullName evidence="13">TonB-dependent receptor-like beta-barrel domain-containing protein</fullName>
    </recommendedName>
</protein>
<dbReference type="PANTHER" id="PTHR32552">
    <property type="entry name" value="FERRICHROME IRON RECEPTOR-RELATED"/>
    <property type="match status" value="1"/>
</dbReference>
<dbReference type="InterPro" id="IPR036942">
    <property type="entry name" value="Beta-barrel_TonB_sf"/>
</dbReference>
<evidence type="ECO:0000256" key="4">
    <source>
        <dbReference type="ARBA" id="ARBA00022496"/>
    </source>
</evidence>
<proteinExistence type="inferred from homology"/>
<dbReference type="Pfam" id="PF00593">
    <property type="entry name" value="TonB_dep_Rec_b-barrel"/>
    <property type="match status" value="1"/>
</dbReference>
<sequence>MQYADYDKLYQNLFANSAVSIGTGLPLQVQLDGYQDFTDRQNLIIQTNLVSEFKTGPFGHTVLFGGEFGDQDTDNARNDNVFAANGDDQITIAFTDPLDIPEFSFSNLVRDRESQVQFASVYLQDQIDVTDWLILVGGVRYDRFDIDVLDIIEQNDGDGVNGDFSRVDEKFTPRLGAILKPAENISAYASYSETFLPRSGDQFLTLDLDTESTRPQSFKNTELGLKWDIRPDLSITAALFDLDRSSFTSVDPDDPGQIIVVEGSQTQGFEFQLNGKLADWWTIAAGYSYLDGKVQQADGGGNDGNKTRQTPENMISLWNNVSITDKFGIGFGATYQDSYFVREDNAVKVPDFIRVDAALYYELSDNLRLQVNVENLLDETYYPDAHSNTNISTGEPINARFTIVGRF</sequence>
<gene>
    <name evidence="14" type="ORF">JCM17845_06460</name>
</gene>
<keyword evidence="9" id="KW-0798">TonB box</keyword>
<keyword evidence="4" id="KW-0410">Iron transport</keyword>
<keyword evidence="7" id="KW-0408">Iron</keyword>
<keyword evidence="2 12" id="KW-0813">Transport</keyword>
<dbReference type="RefSeq" id="WP_210432203.1">
    <property type="nucleotide sequence ID" value="NZ_BKCM01000002.1"/>
</dbReference>
<feature type="domain" description="TonB-dependent receptor-like beta-barrel" evidence="13">
    <location>
        <begin position="5"/>
        <end position="376"/>
    </location>
</feature>
<dbReference type="Gene3D" id="2.40.170.20">
    <property type="entry name" value="TonB-dependent receptor, beta-barrel domain"/>
    <property type="match status" value="1"/>
</dbReference>
<comment type="caution">
    <text evidence="14">The sequence shown here is derived from an EMBL/GenBank/DDBJ whole genome shotgun (WGS) entry which is preliminary data.</text>
</comment>
<dbReference type="InterPro" id="IPR000531">
    <property type="entry name" value="Beta-barrel_TonB"/>
</dbReference>
<dbReference type="GO" id="GO:0009279">
    <property type="term" value="C:cell outer membrane"/>
    <property type="evidence" value="ECO:0007669"/>
    <property type="project" value="UniProtKB-SubCell"/>
</dbReference>
<keyword evidence="10 12" id="KW-0472">Membrane</keyword>